<evidence type="ECO:0000313" key="3">
    <source>
        <dbReference type="Proteomes" id="UP000769528"/>
    </source>
</evidence>
<evidence type="ECO:0000313" key="2">
    <source>
        <dbReference type="EMBL" id="KAH3674649.1"/>
    </source>
</evidence>
<comment type="caution">
    <text evidence="2">The sequence shown here is derived from an EMBL/GenBank/DDBJ whole genome shotgun (WGS) entry which is preliminary data.</text>
</comment>
<dbReference type="AlphaFoldDB" id="A0A9P8PNJ7"/>
<accession>A0A9P8PNJ7</accession>
<evidence type="ECO:0000256" key="1">
    <source>
        <dbReference type="SAM" id="MobiDB-lite"/>
    </source>
</evidence>
<proteinExistence type="predicted"/>
<reference evidence="2" key="2">
    <citation type="submission" date="2021-01" db="EMBL/GenBank/DDBJ databases">
        <authorList>
            <person name="Schikora-Tamarit M.A."/>
        </authorList>
    </citation>
    <scope>NUCLEOTIDE SEQUENCE</scope>
    <source>
        <strain evidence="2">CBS6341</strain>
    </source>
</reference>
<dbReference type="EMBL" id="JAEUBF010000845">
    <property type="protein sequence ID" value="KAH3674649.1"/>
    <property type="molecule type" value="Genomic_DNA"/>
</dbReference>
<reference evidence="2" key="1">
    <citation type="journal article" date="2021" name="Open Biol.">
        <title>Shared evolutionary footprints suggest mitochondrial oxidative damage underlies multiple complex I losses in fungi.</title>
        <authorList>
            <person name="Schikora-Tamarit M.A."/>
            <person name="Marcet-Houben M."/>
            <person name="Nosek J."/>
            <person name="Gabaldon T."/>
        </authorList>
    </citation>
    <scope>NUCLEOTIDE SEQUENCE</scope>
    <source>
        <strain evidence="2">CBS6341</strain>
    </source>
</reference>
<name>A0A9P8PNJ7_9ASCO</name>
<dbReference type="Proteomes" id="UP000769528">
    <property type="component" value="Unassembled WGS sequence"/>
</dbReference>
<keyword evidence="3" id="KW-1185">Reference proteome</keyword>
<protein>
    <submittedName>
        <fullName evidence="2">Uncharacterized protein</fullName>
    </submittedName>
</protein>
<feature type="compositionally biased region" description="Gly residues" evidence="1">
    <location>
        <begin position="68"/>
        <end position="84"/>
    </location>
</feature>
<gene>
    <name evidence="2" type="ORF">WICMUC_003195</name>
</gene>
<organism evidence="2 3">
    <name type="scientific">Wickerhamomyces mucosus</name>
    <dbReference type="NCBI Taxonomy" id="1378264"/>
    <lineage>
        <taxon>Eukaryota</taxon>
        <taxon>Fungi</taxon>
        <taxon>Dikarya</taxon>
        <taxon>Ascomycota</taxon>
        <taxon>Saccharomycotina</taxon>
        <taxon>Saccharomycetes</taxon>
        <taxon>Phaffomycetales</taxon>
        <taxon>Wickerhamomycetaceae</taxon>
        <taxon>Wickerhamomyces</taxon>
    </lineage>
</organism>
<sequence>MNDGLLNSPGFGGCSYTDLLPFGRGDCSLNGAGIVCKNGIAADVGGGTNGLMNGNWLKGGGWKPNPGIGGGIGKKGKPGGGNGSCGCDCR</sequence>
<feature type="region of interest" description="Disordered" evidence="1">
    <location>
        <begin position="68"/>
        <end position="90"/>
    </location>
</feature>